<proteinExistence type="predicted"/>
<name>A0A5C6CR03_9BACT</name>
<dbReference type="OrthoDB" id="7065718at2"/>
<gene>
    <name evidence="1" type="ORF">Pla52o_06430</name>
</gene>
<evidence type="ECO:0000313" key="1">
    <source>
        <dbReference type="EMBL" id="TWU26788.1"/>
    </source>
</evidence>
<reference evidence="1 2" key="1">
    <citation type="submission" date="2019-02" db="EMBL/GenBank/DDBJ databases">
        <title>Deep-cultivation of Planctomycetes and their phenomic and genomic characterization uncovers novel biology.</title>
        <authorList>
            <person name="Wiegand S."/>
            <person name="Jogler M."/>
            <person name="Boedeker C."/>
            <person name="Pinto D."/>
            <person name="Vollmers J."/>
            <person name="Rivas-Marin E."/>
            <person name="Kohn T."/>
            <person name="Peeters S.H."/>
            <person name="Heuer A."/>
            <person name="Rast P."/>
            <person name="Oberbeckmann S."/>
            <person name="Bunk B."/>
            <person name="Jeske O."/>
            <person name="Meyerdierks A."/>
            <person name="Storesund J.E."/>
            <person name="Kallscheuer N."/>
            <person name="Luecker S."/>
            <person name="Lage O.M."/>
            <person name="Pohl T."/>
            <person name="Merkel B.J."/>
            <person name="Hornburger P."/>
            <person name="Mueller R.-W."/>
            <person name="Bruemmer F."/>
            <person name="Labrenz M."/>
            <person name="Spormann A.M."/>
            <person name="Op Den Camp H."/>
            <person name="Overmann J."/>
            <person name="Amann R."/>
            <person name="Jetten M.S.M."/>
            <person name="Mascher T."/>
            <person name="Medema M.H."/>
            <person name="Devos D.P."/>
            <person name="Kaster A.-K."/>
            <person name="Ovreas L."/>
            <person name="Rohde M."/>
            <person name="Galperin M.Y."/>
            <person name="Jogler C."/>
        </authorList>
    </citation>
    <scope>NUCLEOTIDE SEQUENCE [LARGE SCALE GENOMIC DNA]</scope>
    <source>
        <strain evidence="1 2">Pla52o</strain>
    </source>
</reference>
<sequence length="102" mass="11262">MNSSEKIAAIFEEVFEDFNAELPSENRIEFTDTTPLVGAQSSLESIDLVTLLVNLETSLSESFGRPIRLTDEKAMSETRSPFKNIASLVAFATKVVETSDDQ</sequence>
<protein>
    <recommendedName>
        <fullName evidence="3">Carrier domain-containing protein</fullName>
    </recommendedName>
</protein>
<organism evidence="1 2">
    <name type="scientific">Novipirellula galeiformis</name>
    <dbReference type="NCBI Taxonomy" id="2528004"/>
    <lineage>
        <taxon>Bacteria</taxon>
        <taxon>Pseudomonadati</taxon>
        <taxon>Planctomycetota</taxon>
        <taxon>Planctomycetia</taxon>
        <taxon>Pirellulales</taxon>
        <taxon>Pirellulaceae</taxon>
        <taxon>Novipirellula</taxon>
    </lineage>
</organism>
<comment type="caution">
    <text evidence="1">The sequence shown here is derived from an EMBL/GenBank/DDBJ whole genome shotgun (WGS) entry which is preliminary data.</text>
</comment>
<evidence type="ECO:0000313" key="2">
    <source>
        <dbReference type="Proteomes" id="UP000316304"/>
    </source>
</evidence>
<dbReference type="Proteomes" id="UP000316304">
    <property type="component" value="Unassembled WGS sequence"/>
</dbReference>
<dbReference type="AlphaFoldDB" id="A0A5C6CR03"/>
<accession>A0A5C6CR03</accession>
<dbReference type="RefSeq" id="WP_146593072.1">
    <property type="nucleotide sequence ID" value="NZ_SJPT01000001.1"/>
</dbReference>
<evidence type="ECO:0008006" key="3">
    <source>
        <dbReference type="Google" id="ProtNLM"/>
    </source>
</evidence>
<dbReference type="Gene3D" id="1.10.1200.10">
    <property type="entry name" value="ACP-like"/>
    <property type="match status" value="1"/>
</dbReference>
<keyword evidence="2" id="KW-1185">Reference proteome</keyword>
<dbReference type="InterPro" id="IPR036736">
    <property type="entry name" value="ACP-like_sf"/>
</dbReference>
<dbReference type="EMBL" id="SJPT01000001">
    <property type="protein sequence ID" value="TWU26788.1"/>
    <property type="molecule type" value="Genomic_DNA"/>
</dbReference>